<dbReference type="Proteomes" id="UP000053660">
    <property type="component" value="Unassembled WGS sequence"/>
</dbReference>
<dbReference type="AlphaFoldDB" id="A0A0B1RUL6"/>
<dbReference type="InterPro" id="IPR001888">
    <property type="entry name" value="Transposase_1"/>
</dbReference>
<name>A0A0B1RUL6_OESDE</name>
<accession>A0A0B1RUL6</accession>
<protein>
    <submittedName>
        <fullName evidence="1">Uncharacterized protein</fullName>
    </submittedName>
</protein>
<organism evidence="1 2">
    <name type="scientific">Oesophagostomum dentatum</name>
    <name type="common">Nodular worm</name>
    <dbReference type="NCBI Taxonomy" id="61180"/>
    <lineage>
        <taxon>Eukaryota</taxon>
        <taxon>Metazoa</taxon>
        <taxon>Ecdysozoa</taxon>
        <taxon>Nematoda</taxon>
        <taxon>Chromadorea</taxon>
        <taxon>Rhabditida</taxon>
        <taxon>Rhabditina</taxon>
        <taxon>Rhabditomorpha</taxon>
        <taxon>Strongyloidea</taxon>
        <taxon>Strongylidae</taxon>
        <taxon>Oesophagostomum</taxon>
    </lineage>
</organism>
<dbReference type="EMBL" id="KN611428">
    <property type="protein sequence ID" value="KHJ76768.1"/>
    <property type="molecule type" value="Genomic_DNA"/>
</dbReference>
<proteinExistence type="predicted"/>
<reference evidence="1 2" key="1">
    <citation type="submission" date="2014-03" db="EMBL/GenBank/DDBJ databases">
        <title>Draft genome of the hookworm Oesophagostomum dentatum.</title>
        <authorList>
            <person name="Mitreva M."/>
        </authorList>
    </citation>
    <scope>NUCLEOTIDE SEQUENCE [LARGE SCALE GENOMIC DNA]</scope>
    <source>
        <strain evidence="1 2">OD-Hann</strain>
    </source>
</reference>
<dbReference type="Pfam" id="PF01359">
    <property type="entry name" value="Transposase_1"/>
    <property type="match status" value="1"/>
</dbReference>
<gene>
    <name evidence="1" type="ORF">OESDEN_23612</name>
</gene>
<keyword evidence="2" id="KW-1185">Reference proteome</keyword>
<sequence length="27" mass="3034">MVSAWWNVHGVVHWQLLDDGATITANL</sequence>
<evidence type="ECO:0000313" key="2">
    <source>
        <dbReference type="Proteomes" id="UP000053660"/>
    </source>
</evidence>
<evidence type="ECO:0000313" key="1">
    <source>
        <dbReference type="EMBL" id="KHJ76768.1"/>
    </source>
</evidence>